<reference evidence="1 2" key="1">
    <citation type="submission" date="2020-08" db="EMBL/GenBank/DDBJ databases">
        <title>Genome public.</title>
        <authorList>
            <person name="Liu C."/>
            <person name="Sun Q."/>
        </authorList>
    </citation>
    <scope>NUCLEOTIDE SEQUENCE [LARGE SCALE GENOMIC DNA]</scope>
    <source>
        <strain evidence="1 2">NSJ-6</strain>
    </source>
</reference>
<gene>
    <name evidence="1" type="ORF">H8S20_17565</name>
</gene>
<sequence>MMKGDISIFKEATIHRLESEISEIDKVMKMIELSYEALNKLYCNKESLSEET</sequence>
<comment type="caution">
    <text evidence="1">The sequence shown here is derived from an EMBL/GenBank/DDBJ whole genome shotgun (WGS) entry which is preliminary data.</text>
</comment>
<proteinExistence type="predicted"/>
<evidence type="ECO:0000313" key="2">
    <source>
        <dbReference type="Proteomes" id="UP000596929"/>
    </source>
</evidence>
<organism evidence="1 2">
    <name type="scientific">Clostridium hominis</name>
    <dbReference type="NCBI Taxonomy" id="2763036"/>
    <lineage>
        <taxon>Bacteria</taxon>
        <taxon>Bacillati</taxon>
        <taxon>Bacillota</taxon>
        <taxon>Clostridia</taxon>
        <taxon>Eubacteriales</taxon>
        <taxon>Clostridiaceae</taxon>
        <taxon>Clostridium</taxon>
    </lineage>
</organism>
<dbReference type="RefSeq" id="WP_186860926.1">
    <property type="nucleotide sequence ID" value="NZ_JACOOO010000042.1"/>
</dbReference>
<keyword evidence="2" id="KW-1185">Reference proteome</keyword>
<dbReference type="Proteomes" id="UP000596929">
    <property type="component" value="Unassembled WGS sequence"/>
</dbReference>
<accession>A0ABR7DH00</accession>
<name>A0ABR7DH00_9CLOT</name>
<dbReference type="EMBL" id="JACOOO010000042">
    <property type="protein sequence ID" value="MBC5630666.1"/>
    <property type="molecule type" value="Genomic_DNA"/>
</dbReference>
<protein>
    <submittedName>
        <fullName evidence="1">Uncharacterized protein</fullName>
    </submittedName>
</protein>
<evidence type="ECO:0000313" key="1">
    <source>
        <dbReference type="EMBL" id="MBC5630666.1"/>
    </source>
</evidence>